<accession>B4MP19</accession>
<dbReference type="PhylomeDB" id="B4MP19"/>
<dbReference type="SUPFAM" id="SSF56235">
    <property type="entry name" value="N-terminal nucleophile aminohydrolases (Ntn hydrolases)"/>
    <property type="match status" value="1"/>
</dbReference>
<comment type="subunit">
    <text evidence="4">The 26S proteasome consists of a 20S proteasome core and two 19S regulatory subunits. The 20S proteasome core is composed of 28 subunits that are arranged in four stacked rings, resulting in a barrel-shaped structure. The two end rings are each formed by seven alpha subunits, and the two central rings are each formed by seven beta subunits. The catalytic chamber with the active sites is on the inside of the barrel.</text>
</comment>
<dbReference type="PANTHER" id="PTHR11599">
    <property type="entry name" value="PROTEASOME SUBUNIT ALPHA/BETA"/>
    <property type="match status" value="1"/>
</dbReference>
<sequence>MGERYDSAVTIYSPDGHLLQVEYAQEAVRKGSTAVGLRTDDCILLGVERKMPGDLQEERSIRKIRLLDDHVIMTFAGLTADARIVCNRAQVEAQSHRLNFERPVSVDYMSRYVAELQQKYTQSNGCRPFGISCLIGGFDDNGKPHLYQTEPSGICYEWIAAATGRYGQTVRGFMEKHSDGMGKSLDEETAIKEVIRTMITVTPMGQSQFDVAVLKYDQPLRMVDRQIIADYARVIEKQNELEARQAQQLNNLTQS</sequence>
<evidence type="ECO:0000313" key="9">
    <source>
        <dbReference type="Proteomes" id="UP000007798"/>
    </source>
</evidence>
<gene>
    <name evidence="8" type="primary">Dwil\GK19681</name>
    <name evidence="8" type="ORF">Dwil_GK19681</name>
</gene>
<keyword evidence="2 6" id="KW-0963">Cytoplasm</keyword>
<evidence type="ECO:0000256" key="4">
    <source>
        <dbReference type="ARBA" id="ARBA00026071"/>
    </source>
</evidence>
<dbReference type="InterPro" id="IPR050115">
    <property type="entry name" value="Proteasome_alpha"/>
</dbReference>
<dbReference type="eggNOG" id="KOG0183">
    <property type="taxonomic scope" value="Eukaryota"/>
</dbReference>
<comment type="similarity">
    <text evidence="5 6">Belongs to the peptidase T1A family.</text>
</comment>
<keyword evidence="8" id="KW-0378">Hydrolase</keyword>
<evidence type="ECO:0000259" key="7">
    <source>
        <dbReference type="PROSITE" id="PS00388"/>
    </source>
</evidence>
<evidence type="ECO:0000256" key="1">
    <source>
        <dbReference type="ARBA" id="ARBA00002000"/>
    </source>
</evidence>
<dbReference type="HOGENOM" id="CLU_035750_4_0_1"/>
<dbReference type="PROSITE" id="PS00388">
    <property type="entry name" value="PROTEASOME_ALPHA_1"/>
    <property type="match status" value="1"/>
</dbReference>
<dbReference type="GO" id="GO:0016787">
    <property type="term" value="F:hydrolase activity"/>
    <property type="evidence" value="ECO:0007669"/>
    <property type="project" value="UniProtKB-KW"/>
</dbReference>
<protein>
    <recommendedName>
        <fullName evidence="6">Proteasome subunit alpha type</fullName>
    </recommendedName>
</protein>
<dbReference type="GO" id="GO:0006511">
    <property type="term" value="P:ubiquitin-dependent protein catabolic process"/>
    <property type="evidence" value="ECO:0007669"/>
    <property type="project" value="InterPro"/>
</dbReference>
<dbReference type="GO" id="GO:0005634">
    <property type="term" value="C:nucleus"/>
    <property type="evidence" value="ECO:0007669"/>
    <property type="project" value="UniProtKB-SubCell"/>
</dbReference>
<dbReference type="PROSITE" id="PS51475">
    <property type="entry name" value="PROTEASOME_ALPHA_2"/>
    <property type="match status" value="1"/>
</dbReference>
<dbReference type="GO" id="GO:0005737">
    <property type="term" value="C:cytoplasm"/>
    <property type="evidence" value="ECO:0007669"/>
    <property type="project" value="UniProtKB-SubCell"/>
</dbReference>
<reference evidence="8 9" key="1">
    <citation type="journal article" date="2007" name="Nature">
        <title>Evolution of genes and genomes on the Drosophila phylogeny.</title>
        <authorList>
            <consortium name="Drosophila 12 Genomes Consortium"/>
            <person name="Clark A.G."/>
            <person name="Eisen M.B."/>
            <person name="Smith D.R."/>
            <person name="Bergman C.M."/>
            <person name="Oliver B."/>
            <person name="Markow T.A."/>
            <person name="Kaufman T.C."/>
            <person name="Kellis M."/>
            <person name="Gelbart W."/>
            <person name="Iyer V.N."/>
            <person name="Pollard D.A."/>
            <person name="Sackton T.B."/>
            <person name="Larracuente A.M."/>
            <person name="Singh N.D."/>
            <person name="Abad J.P."/>
            <person name="Abt D.N."/>
            <person name="Adryan B."/>
            <person name="Aguade M."/>
            <person name="Akashi H."/>
            <person name="Anderson W.W."/>
            <person name="Aquadro C.F."/>
            <person name="Ardell D.H."/>
            <person name="Arguello R."/>
            <person name="Artieri C.G."/>
            <person name="Barbash D.A."/>
            <person name="Barker D."/>
            <person name="Barsanti P."/>
            <person name="Batterham P."/>
            <person name="Batzoglou S."/>
            <person name="Begun D."/>
            <person name="Bhutkar A."/>
            <person name="Blanco E."/>
            <person name="Bosak S.A."/>
            <person name="Bradley R.K."/>
            <person name="Brand A.D."/>
            <person name="Brent M.R."/>
            <person name="Brooks A.N."/>
            <person name="Brown R.H."/>
            <person name="Butlin R.K."/>
            <person name="Caggese C."/>
            <person name="Calvi B.R."/>
            <person name="Bernardo de Carvalho A."/>
            <person name="Caspi A."/>
            <person name="Castrezana S."/>
            <person name="Celniker S.E."/>
            <person name="Chang J.L."/>
            <person name="Chapple C."/>
            <person name="Chatterji S."/>
            <person name="Chinwalla A."/>
            <person name="Civetta A."/>
            <person name="Clifton S.W."/>
            <person name="Comeron J.M."/>
            <person name="Costello J.C."/>
            <person name="Coyne J.A."/>
            <person name="Daub J."/>
            <person name="David R.G."/>
            <person name="Delcher A.L."/>
            <person name="Delehaunty K."/>
            <person name="Do C.B."/>
            <person name="Ebling H."/>
            <person name="Edwards K."/>
            <person name="Eickbush T."/>
            <person name="Evans J.D."/>
            <person name="Filipski A."/>
            <person name="Findeiss S."/>
            <person name="Freyhult E."/>
            <person name="Fulton L."/>
            <person name="Fulton R."/>
            <person name="Garcia A.C."/>
            <person name="Gardiner A."/>
            <person name="Garfield D.A."/>
            <person name="Garvin B.E."/>
            <person name="Gibson G."/>
            <person name="Gilbert D."/>
            <person name="Gnerre S."/>
            <person name="Godfrey J."/>
            <person name="Good R."/>
            <person name="Gotea V."/>
            <person name="Gravely B."/>
            <person name="Greenberg A.J."/>
            <person name="Griffiths-Jones S."/>
            <person name="Gross S."/>
            <person name="Guigo R."/>
            <person name="Gustafson E.A."/>
            <person name="Haerty W."/>
            <person name="Hahn M.W."/>
            <person name="Halligan D.L."/>
            <person name="Halpern A.L."/>
            <person name="Halter G.M."/>
            <person name="Han M.V."/>
            <person name="Heger A."/>
            <person name="Hillier L."/>
            <person name="Hinrichs A.S."/>
            <person name="Holmes I."/>
            <person name="Hoskins R.A."/>
            <person name="Hubisz M.J."/>
            <person name="Hultmark D."/>
            <person name="Huntley M.A."/>
            <person name="Jaffe D.B."/>
            <person name="Jagadeeshan S."/>
            <person name="Jeck W.R."/>
            <person name="Johnson J."/>
            <person name="Jones C.D."/>
            <person name="Jordan W.C."/>
            <person name="Karpen G.H."/>
            <person name="Kataoka E."/>
            <person name="Keightley P.D."/>
            <person name="Kheradpour P."/>
            <person name="Kirkness E.F."/>
            <person name="Koerich L.B."/>
            <person name="Kristiansen K."/>
            <person name="Kudrna D."/>
            <person name="Kulathinal R.J."/>
            <person name="Kumar S."/>
            <person name="Kwok R."/>
            <person name="Lander E."/>
            <person name="Langley C.H."/>
            <person name="Lapoint R."/>
            <person name="Lazzaro B.P."/>
            <person name="Lee S.J."/>
            <person name="Levesque L."/>
            <person name="Li R."/>
            <person name="Lin C.F."/>
            <person name="Lin M.F."/>
            <person name="Lindblad-Toh K."/>
            <person name="Llopart A."/>
            <person name="Long M."/>
            <person name="Low L."/>
            <person name="Lozovsky E."/>
            <person name="Lu J."/>
            <person name="Luo M."/>
            <person name="Machado C.A."/>
            <person name="Makalowski W."/>
            <person name="Marzo M."/>
            <person name="Matsuda M."/>
            <person name="Matzkin L."/>
            <person name="McAllister B."/>
            <person name="McBride C.S."/>
            <person name="McKernan B."/>
            <person name="McKernan K."/>
            <person name="Mendez-Lago M."/>
            <person name="Minx P."/>
            <person name="Mollenhauer M.U."/>
            <person name="Montooth K."/>
            <person name="Mount S.M."/>
            <person name="Mu X."/>
            <person name="Myers E."/>
            <person name="Negre B."/>
            <person name="Newfeld S."/>
            <person name="Nielsen R."/>
            <person name="Noor M.A."/>
            <person name="O'Grady P."/>
            <person name="Pachter L."/>
            <person name="Papaceit M."/>
            <person name="Parisi M.J."/>
            <person name="Parisi M."/>
            <person name="Parts L."/>
            <person name="Pedersen J.S."/>
            <person name="Pesole G."/>
            <person name="Phillippy A.M."/>
            <person name="Ponting C.P."/>
            <person name="Pop M."/>
            <person name="Porcelli D."/>
            <person name="Powell J.R."/>
            <person name="Prohaska S."/>
            <person name="Pruitt K."/>
            <person name="Puig M."/>
            <person name="Quesneville H."/>
            <person name="Ram K.R."/>
            <person name="Rand D."/>
            <person name="Rasmussen M.D."/>
            <person name="Reed L.K."/>
            <person name="Reenan R."/>
            <person name="Reily A."/>
            <person name="Remington K.A."/>
            <person name="Rieger T.T."/>
            <person name="Ritchie M.G."/>
            <person name="Robin C."/>
            <person name="Rogers Y.H."/>
            <person name="Rohde C."/>
            <person name="Rozas J."/>
            <person name="Rubenfield M.J."/>
            <person name="Ruiz A."/>
            <person name="Russo S."/>
            <person name="Salzberg S.L."/>
            <person name="Sanchez-Gracia A."/>
            <person name="Saranga D.J."/>
            <person name="Sato H."/>
            <person name="Schaeffer S.W."/>
            <person name="Schatz M.C."/>
            <person name="Schlenke T."/>
            <person name="Schwartz R."/>
            <person name="Segarra C."/>
            <person name="Singh R.S."/>
            <person name="Sirot L."/>
            <person name="Sirota M."/>
            <person name="Sisneros N.B."/>
            <person name="Smith C.D."/>
            <person name="Smith T.F."/>
            <person name="Spieth J."/>
            <person name="Stage D.E."/>
            <person name="Stark A."/>
            <person name="Stephan W."/>
            <person name="Strausberg R.L."/>
            <person name="Strempel S."/>
            <person name="Sturgill D."/>
            <person name="Sutton G."/>
            <person name="Sutton G.G."/>
            <person name="Tao W."/>
            <person name="Teichmann S."/>
            <person name="Tobari Y.N."/>
            <person name="Tomimura Y."/>
            <person name="Tsolas J.M."/>
            <person name="Valente V.L."/>
            <person name="Venter E."/>
            <person name="Venter J.C."/>
            <person name="Vicario S."/>
            <person name="Vieira F.G."/>
            <person name="Vilella A.J."/>
            <person name="Villasante A."/>
            <person name="Walenz B."/>
            <person name="Wang J."/>
            <person name="Wasserman M."/>
            <person name="Watts T."/>
            <person name="Wilson D."/>
            <person name="Wilson R.K."/>
            <person name="Wing R.A."/>
            <person name="Wolfner M.F."/>
            <person name="Wong A."/>
            <person name="Wong G.K."/>
            <person name="Wu C.I."/>
            <person name="Wu G."/>
            <person name="Yamamoto D."/>
            <person name="Yang H.P."/>
            <person name="Yang S.P."/>
            <person name="Yorke J.A."/>
            <person name="Yoshida K."/>
            <person name="Zdobnov E."/>
            <person name="Zhang P."/>
            <person name="Zhang Y."/>
            <person name="Zimin A.V."/>
            <person name="Baldwin J."/>
            <person name="Abdouelleil A."/>
            <person name="Abdulkadir J."/>
            <person name="Abebe A."/>
            <person name="Abera B."/>
            <person name="Abreu J."/>
            <person name="Acer S.C."/>
            <person name="Aftuck L."/>
            <person name="Alexander A."/>
            <person name="An P."/>
            <person name="Anderson E."/>
            <person name="Anderson S."/>
            <person name="Arachi H."/>
            <person name="Azer M."/>
            <person name="Bachantsang P."/>
            <person name="Barry A."/>
            <person name="Bayul T."/>
            <person name="Berlin A."/>
            <person name="Bessette D."/>
            <person name="Bloom T."/>
            <person name="Blye J."/>
            <person name="Boguslavskiy L."/>
            <person name="Bonnet C."/>
            <person name="Boukhgalter B."/>
            <person name="Bourzgui I."/>
            <person name="Brown A."/>
            <person name="Cahill P."/>
            <person name="Channer S."/>
            <person name="Cheshatsang Y."/>
            <person name="Chuda L."/>
            <person name="Citroen M."/>
            <person name="Collymore A."/>
            <person name="Cooke P."/>
            <person name="Costello M."/>
            <person name="D'Aco K."/>
            <person name="Daza R."/>
            <person name="De Haan G."/>
            <person name="DeGray S."/>
            <person name="DeMaso C."/>
            <person name="Dhargay N."/>
            <person name="Dooley K."/>
            <person name="Dooley E."/>
            <person name="Doricent M."/>
            <person name="Dorje P."/>
            <person name="Dorjee K."/>
            <person name="Dupes A."/>
            <person name="Elong R."/>
            <person name="Falk J."/>
            <person name="Farina A."/>
            <person name="Faro S."/>
            <person name="Ferguson D."/>
            <person name="Fisher S."/>
            <person name="Foley C.D."/>
            <person name="Franke A."/>
            <person name="Friedrich D."/>
            <person name="Gadbois L."/>
            <person name="Gearin G."/>
            <person name="Gearin C.R."/>
            <person name="Giannoukos G."/>
            <person name="Goode T."/>
            <person name="Graham J."/>
            <person name="Grandbois E."/>
            <person name="Grewal S."/>
            <person name="Gyaltsen K."/>
            <person name="Hafez N."/>
            <person name="Hagos B."/>
            <person name="Hall J."/>
            <person name="Henson C."/>
            <person name="Hollinger A."/>
            <person name="Honan T."/>
            <person name="Huard M.D."/>
            <person name="Hughes L."/>
            <person name="Hurhula B."/>
            <person name="Husby M.E."/>
            <person name="Kamat A."/>
            <person name="Kanga B."/>
            <person name="Kashin S."/>
            <person name="Khazanovich D."/>
            <person name="Kisner P."/>
            <person name="Lance K."/>
            <person name="Lara M."/>
            <person name="Lee W."/>
            <person name="Lennon N."/>
            <person name="Letendre F."/>
            <person name="LeVine R."/>
            <person name="Lipovsky A."/>
            <person name="Liu X."/>
            <person name="Liu J."/>
            <person name="Liu S."/>
            <person name="Lokyitsang T."/>
            <person name="Lokyitsang Y."/>
            <person name="Lubonja R."/>
            <person name="Lui A."/>
            <person name="MacDonald P."/>
            <person name="Magnisalis V."/>
            <person name="Maru K."/>
            <person name="Matthews C."/>
            <person name="McCusker W."/>
            <person name="McDonough S."/>
            <person name="Mehta T."/>
            <person name="Meldrim J."/>
            <person name="Meneus L."/>
            <person name="Mihai O."/>
            <person name="Mihalev A."/>
            <person name="Mihova T."/>
            <person name="Mittelman R."/>
            <person name="Mlenga V."/>
            <person name="Montmayeur A."/>
            <person name="Mulrain L."/>
            <person name="Navidi A."/>
            <person name="Naylor J."/>
            <person name="Negash T."/>
            <person name="Nguyen T."/>
            <person name="Nguyen N."/>
            <person name="Nicol R."/>
            <person name="Norbu C."/>
            <person name="Norbu N."/>
            <person name="Novod N."/>
            <person name="O'Neill B."/>
            <person name="Osman S."/>
            <person name="Markiewicz E."/>
            <person name="Oyono O.L."/>
            <person name="Patti C."/>
            <person name="Phunkhang P."/>
            <person name="Pierre F."/>
            <person name="Priest M."/>
            <person name="Raghuraman S."/>
            <person name="Rege F."/>
            <person name="Reyes R."/>
            <person name="Rise C."/>
            <person name="Rogov P."/>
            <person name="Ross K."/>
            <person name="Ryan E."/>
            <person name="Settipalli S."/>
            <person name="Shea T."/>
            <person name="Sherpa N."/>
            <person name="Shi L."/>
            <person name="Shih D."/>
            <person name="Sparrow T."/>
            <person name="Spaulding J."/>
            <person name="Stalker J."/>
            <person name="Stange-Thomann N."/>
            <person name="Stavropoulos S."/>
            <person name="Stone C."/>
            <person name="Strader C."/>
            <person name="Tesfaye S."/>
            <person name="Thomson T."/>
            <person name="Thoulutsang Y."/>
            <person name="Thoulutsang D."/>
            <person name="Topham K."/>
            <person name="Topping I."/>
            <person name="Tsamla T."/>
            <person name="Vassiliev H."/>
            <person name="Vo A."/>
            <person name="Wangchuk T."/>
            <person name="Wangdi T."/>
            <person name="Weiand M."/>
            <person name="Wilkinson J."/>
            <person name="Wilson A."/>
            <person name="Yadav S."/>
            <person name="Young G."/>
            <person name="Yu Q."/>
            <person name="Zembek L."/>
            <person name="Zhong D."/>
            <person name="Zimmer A."/>
            <person name="Zwirko Z."/>
            <person name="Jaffe D.B."/>
            <person name="Alvarez P."/>
            <person name="Brockman W."/>
            <person name="Butler J."/>
            <person name="Chin C."/>
            <person name="Gnerre S."/>
            <person name="Grabherr M."/>
            <person name="Kleber M."/>
            <person name="Mauceli E."/>
            <person name="MacCallum I."/>
        </authorList>
    </citation>
    <scope>NUCLEOTIDE SEQUENCE [LARGE SCALE GENOMIC DNA]</scope>
    <source>
        <strain evidence="9">Tucson 14030-0811.24</strain>
    </source>
</reference>
<dbReference type="Gene3D" id="3.60.20.10">
    <property type="entry name" value="Glutamine Phosphoribosylpyrophosphate, subunit 1, domain 1"/>
    <property type="match status" value="1"/>
</dbReference>
<dbReference type="KEGG" id="dwi:6639757"/>
<dbReference type="InterPro" id="IPR023332">
    <property type="entry name" value="Proteasome_alpha-type"/>
</dbReference>
<dbReference type="Proteomes" id="UP000007798">
    <property type="component" value="Unassembled WGS sequence"/>
</dbReference>
<evidence type="ECO:0000256" key="3">
    <source>
        <dbReference type="ARBA" id="ARBA00022942"/>
    </source>
</evidence>
<proteinExistence type="inferred from homology"/>
<dbReference type="InterPro" id="IPR000426">
    <property type="entry name" value="Proteasome_asu_N"/>
</dbReference>
<keyword evidence="9" id="KW-1185">Reference proteome</keyword>
<evidence type="ECO:0000256" key="6">
    <source>
        <dbReference type="RuleBase" id="RU000551"/>
    </source>
</evidence>
<organism evidence="8 9">
    <name type="scientific">Drosophila willistoni</name>
    <name type="common">Fruit fly</name>
    <dbReference type="NCBI Taxonomy" id="7260"/>
    <lineage>
        <taxon>Eukaryota</taxon>
        <taxon>Metazoa</taxon>
        <taxon>Ecdysozoa</taxon>
        <taxon>Arthropoda</taxon>
        <taxon>Hexapoda</taxon>
        <taxon>Insecta</taxon>
        <taxon>Pterygota</taxon>
        <taxon>Neoptera</taxon>
        <taxon>Endopterygota</taxon>
        <taxon>Diptera</taxon>
        <taxon>Brachycera</taxon>
        <taxon>Muscomorpha</taxon>
        <taxon>Ephydroidea</taxon>
        <taxon>Drosophilidae</taxon>
        <taxon>Drosophila</taxon>
        <taxon>Sophophora</taxon>
    </lineage>
</organism>
<dbReference type="InParanoid" id="B4MP19"/>
<dbReference type="Pfam" id="PF00227">
    <property type="entry name" value="Proteasome"/>
    <property type="match status" value="1"/>
</dbReference>
<dbReference type="InterPro" id="IPR001353">
    <property type="entry name" value="Proteasome_sua/b"/>
</dbReference>
<comment type="function">
    <text evidence="1">The proteasome is a multicatalytic proteinase complex which is characterized by its ability to cleave peptides with Arg, Phe, Tyr, Leu, and Glu adjacent to the leaving group at neutral or slightly basic pH. The proteasome has an ATP-dependent proteolytic activity.</text>
</comment>
<dbReference type="AlphaFoldDB" id="B4MP19"/>
<dbReference type="OMA" id="KYKQPLR"/>
<dbReference type="EMBL" id="CH963848">
    <property type="protein sequence ID" value="EDW73858.1"/>
    <property type="molecule type" value="Genomic_DNA"/>
</dbReference>
<evidence type="ECO:0000256" key="2">
    <source>
        <dbReference type="ARBA" id="ARBA00022490"/>
    </source>
</evidence>
<dbReference type="NCBIfam" id="NF003075">
    <property type="entry name" value="PRK03996.1"/>
    <property type="match status" value="1"/>
</dbReference>
<dbReference type="GO" id="GO:0019773">
    <property type="term" value="C:proteasome core complex, alpha-subunit complex"/>
    <property type="evidence" value="ECO:0007669"/>
    <property type="project" value="UniProtKB-UniRule"/>
</dbReference>
<feature type="domain" description="Proteasome alpha-type subunits" evidence="7">
    <location>
        <begin position="5"/>
        <end position="27"/>
    </location>
</feature>
<dbReference type="OrthoDB" id="431557at2759"/>
<dbReference type="SMR" id="B4MP19"/>
<evidence type="ECO:0000313" key="8">
    <source>
        <dbReference type="EMBL" id="EDW73858.1"/>
    </source>
</evidence>
<dbReference type="InterPro" id="IPR029055">
    <property type="entry name" value="Ntn_hydrolases_N"/>
</dbReference>
<keyword evidence="3 5" id="KW-0647">Proteasome</keyword>
<comment type="subcellular location">
    <subcellularLocation>
        <location evidence="6">Cytoplasm</location>
    </subcellularLocation>
    <subcellularLocation>
        <location evidence="6">Nucleus</location>
    </subcellularLocation>
</comment>
<dbReference type="Pfam" id="PF10584">
    <property type="entry name" value="Proteasome_A_N"/>
    <property type="match status" value="1"/>
</dbReference>
<name>B4MP19_DROWI</name>
<keyword evidence="6" id="KW-0539">Nucleus</keyword>
<dbReference type="FunFam" id="3.60.20.10:FF:000004">
    <property type="entry name" value="Proteasome subunit alpha type-4"/>
    <property type="match status" value="1"/>
</dbReference>
<dbReference type="STRING" id="7260.B4MP19"/>
<evidence type="ECO:0000256" key="5">
    <source>
        <dbReference type="PROSITE-ProRule" id="PRU00808"/>
    </source>
</evidence>
<dbReference type="FunCoup" id="B4MP19">
    <property type="interactions" value="414"/>
</dbReference>
<comment type="subunit">
    <text evidence="6">The 20S proteasome core is composed of 28 subunits that are arranged in four stacked rings, resulting in a barrel-shaped structure. The two end rings are each formed by seven alpha subunits, and the two central rings are each formed by seven beta subunits.</text>
</comment>
<dbReference type="SMART" id="SM00948">
    <property type="entry name" value="Proteasome_A_N"/>
    <property type="match status" value="1"/>
</dbReference>